<dbReference type="CDD" id="cd00156">
    <property type="entry name" value="REC"/>
    <property type="match status" value="1"/>
</dbReference>
<evidence type="ECO:0000313" key="2">
    <source>
        <dbReference type="EMBL" id="KKL14130.1"/>
    </source>
</evidence>
<dbReference type="PANTHER" id="PTHR44520">
    <property type="entry name" value="RESPONSE REGULATOR RCP1-RELATED"/>
    <property type="match status" value="1"/>
</dbReference>
<dbReference type="InterPro" id="IPR011006">
    <property type="entry name" value="CheY-like_superfamily"/>
</dbReference>
<dbReference type="Gene3D" id="3.40.50.2300">
    <property type="match status" value="1"/>
</dbReference>
<dbReference type="PANTHER" id="PTHR44520:SF2">
    <property type="entry name" value="RESPONSE REGULATOR RCP1"/>
    <property type="match status" value="1"/>
</dbReference>
<dbReference type="GO" id="GO:0000160">
    <property type="term" value="P:phosphorelay signal transduction system"/>
    <property type="evidence" value="ECO:0007669"/>
    <property type="project" value="InterPro"/>
</dbReference>
<dbReference type="InterPro" id="IPR001789">
    <property type="entry name" value="Sig_transdc_resp-reg_receiver"/>
</dbReference>
<dbReference type="InterPro" id="IPR052893">
    <property type="entry name" value="TCS_response_regulator"/>
</dbReference>
<dbReference type="EMBL" id="LAZR01040582">
    <property type="protein sequence ID" value="KKL14130.1"/>
    <property type="molecule type" value="Genomic_DNA"/>
</dbReference>
<feature type="non-terminal residue" evidence="2">
    <location>
        <position position="1"/>
    </location>
</feature>
<dbReference type="AlphaFoldDB" id="A0A0F9AXF0"/>
<sequence length="182" mass="20717">HSTCYALVSYQTAWLKAHYPAEFMAAVLSRNISDIKNLQKPKSRAVSNETFQLTTGTSKKTILIIDDDPIFCFILEKQLPKDIIPSTKVFYKAKEALSYILEENSGDSKFLIFLDLNMPLINGLEFLDTVKAIKKPYDLKVVILTSSINPEDEIKAASYSEVIYFLEKPIVKQDLQKILDNF</sequence>
<feature type="domain" description="Response regulatory" evidence="1">
    <location>
        <begin position="61"/>
        <end position="182"/>
    </location>
</feature>
<dbReference type="Pfam" id="PF00072">
    <property type="entry name" value="Response_reg"/>
    <property type="match status" value="1"/>
</dbReference>
<proteinExistence type="predicted"/>
<gene>
    <name evidence="2" type="ORF">LCGC14_2518830</name>
</gene>
<accession>A0A0F9AXF0</accession>
<reference evidence="2" key="1">
    <citation type="journal article" date="2015" name="Nature">
        <title>Complex archaea that bridge the gap between prokaryotes and eukaryotes.</title>
        <authorList>
            <person name="Spang A."/>
            <person name="Saw J.H."/>
            <person name="Jorgensen S.L."/>
            <person name="Zaremba-Niedzwiedzka K."/>
            <person name="Martijn J."/>
            <person name="Lind A.E."/>
            <person name="van Eijk R."/>
            <person name="Schleper C."/>
            <person name="Guy L."/>
            <person name="Ettema T.J."/>
        </authorList>
    </citation>
    <scope>NUCLEOTIDE SEQUENCE</scope>
</reference>
<name>A0A0F9AXF0_9ZZZZ</name>
<comment type="caution">
    <text evidence="2">The sequence shown here is derived from an EMBL/GenBank/DDBJ whole genome shotgun (WGS) entry which is preliminary data.</text>
</comment>
<organism evidence="2">
    <name type="scientific">marine sediment metagenome</name>
    <dbReference type="NCBI Taxonomy" id="412755"/>
    <lineage>
        <taxon>unclassified sequences</taxon>
        <taxon>metagenomes</taxon>
        <taxon>ecological metagenomes</taxon>
    </lineage>
</organism>
<protein>
    <recommendedName>
        <fullName evidence="1">Response regulatory domain-containing protein</fullName>
    </recommendedName>
</protein>
<evidence type="ECO:0000259" key="1">
    <source>
        <dbReference type="PROSITE" id="PS50110"/>
    </source>
</evidence>
<dbReference type="PROSITE" id="PS50110">
    <property type="entry name" value="RESPONSE_REGULATORY"/>
    <property type="match status" value="1"/>
</dbReference>
<dbReference type="SUPFAM" id="SSF52172">
    <property type="entry name" value="CheY-like"/>
    <property type="match status" value="1"/>
</dbReference>
<dbReference type="SMART" id="SM00448">
    <property type="entry name" value="REC"/>
    <property type="match status" value="1"/>
</dbReference>